<keyword evidence="3" id="KW-0677">Repeat</keyword>
<dbReference type="PANTHER" id="PTHR45712:SF17">
    <property type="entry name" value="LUMICAN-LIKE"/>
    <property type="match status" value="1"/>
</dbReference>
<dbReference type="PROSITE" id="PS51450">
    <property type="entry name" value="LRR"/>
    <property type="match status" value="1"/>
</dbReference>
<evidence type="ECO:0000256" key="4">
    <source>
        <dbReference type="ARBA" id="ARBA00023180"/>
    </source>
</evidence>
<keyword evidence="1" id="KW-0433">Leucine-rich repeat</keyword>
<keyword evidence="2 5" id="KW-0732">Signal</keyword>
<dbReference type="SMART" id="SM00013">
    <property type="entry name" value="LRRNT"/>
    <property type="match status" value="1"/>
</dbReference>
<dbReference type="OrthoDB" id="676979at2759"/>
<feature type="domain" description="LRRNT" evidence="6">
    <location>
        <begin position="60"/>
        <end position="95"/>
    </location>
</feature>
<evidence type="ECO:0000313" key="7">
    <source>
        <dbReference type="Proteomes" id="UP000504632"/>
    </source>
</evidence>
<dbReference type="InterPro" id="IPR003591">
    <property type="entry name" value="Leu-rich_rpt_typical-subtyp"/>
</dbReference>
<proteinExistence type="predicted"/>
<dbReference type="SUPFAM" id="SSF52058">
    <property type="entry name" value="L domain-like"/>
    <property type="match status" value="1"/>
</dbReference>
<accession>A0A6J2VTM9</accession>
<dbReference type="Proteomes" id="UP000504632">
    <property type="component" value="Chromosome 6"/>
</dbReference>
<feature type="signal peptide" evidence="5">
    <location>
        <begin position="1"/>
        <end position="18"/>
    </location>
</feature>
<feature type="chain" id="PRO_5026726724" evidence="5">
    <location>
        <begin position="19"/>
        <end position="363"/>
    </location>
</feature>
<keyword evidence="4" id="KW-0325">Glycoprotein</keyword>
<dbReference type="GO" id="GO:0005615">
    <property type="term" value="C:extracellular space"/>
    <property type="evidence" value="ECO:0007669"/>
    <property type="project" value="TreeGrafter"/>
</dbReference>
<dbReference type="Pfam" id="PF13855">
    <property type="entry name" value="LRR_8"/>
    <property type="match status" value="2"/>
</dbReference>
<evidence type="ECO:0000256" key="1">
    <source>
        <dbReference type="ARBA" id="ARBA00022614"/>
    </source>
</evidence>
<dbReference type="Gene3D" id="3.80.10.10">
    <property type="entry name" value="Ribonuclease Inhibitor"/>
    <property type="match status" value="3"/>
</dbReference>
<dbReference type="InterPro" id="IPR032675">
    <property type="entry name" value="LRR_dom_sf"/>
</dbReference>
<evidence type="ECO:0000313" key="8">
    <source>
        <dbReference type="RefSeq" id="XP_030634571.1"/>
    </source>
</evidence>
<name>A0A6J2VTM9_CHACN</name>
<gene>
    <name evidence="8" type="primary">LOC115815720</name>
</gene>
<protein>
    <submittedName>
        <fullName evidence="8">Lumican</fullName>
    </submittedName>
</protein>
<evidence type="ECO:0000259" key="6">
    <source>
        <dbReference type="SMART" id="SM00013"/>
    </source>
</evidence>
<evidence type="ECO:0000256" key="5">
    <source>
        <dbReference type="SAM" id="SignalP"/>
    </source>
</evidence>
<reference evidence="8" key="1">
    <citation type="submission" date="2025-08" db="UniProtKB">
        <authorList>
            <consortium name="RefSeq"/>
        </authorList>
    </citation>
    <scope>IDENTIFICATION</scope>
</reference>
<organism evidence="7 8">
    <name type="scientific">Chanos chanos</name>
    <name type="common">Milkfish</name>
    <name type="synonym">Mugil chanos</name>
    <dbReference type="NCBI Taxonomy" id="29144"/>
    <lineage>
        <taxon>Eukaryota</taxon>
        <taxon>Metazoa</taxon>
        <taxon>Chordata</taxon>
        <taxon>Craniata</taxon>
        <taxon>Vertebrata</taxon>
        <taxon>Euteleostomi</taxon>
        <taxon>Actinopterygii</taxon>
        <taxon>Neopterygii</taxon>
        <taxon>Teleostei</taxon>
        <taxon>Ostariophysi</taxon>
        <taxon>Gonorynchiformes</taxon>
        <taxon>Chanidae</taxon>
        <taxon>Chanos</taxon>
    </lineage>
</organism>
<dbReference type="InParanoid" id="A0A6J2VTM9"/>
<dbReference type="InterPro" id="IPR000372">
    <property type="entry name" value="LRRNT"/>
</dbReference>
<dbReference type="PANTHER" id="PTHR45712">
    <property type="entry name" value="AGAP008170-PA"/>
    <property type="match status" value="1"/>
</dbReference>
<evidence type="ECO:0000256" key="3">
    <source>
        <dbReference type="ARBA" id="ARBA00022737"/>
    </source>
</evidence>
<dbReference type="AlphaFoldDB" id="A0A6J2VTM9"/>
<evidence type="ECO:0000256" key="2">
    <source>
        <dbReference type="ARBA" id="ARBA00022729"/>
    </source>
</evidence>
<dbReference type="SMART" id="SM00369">
    <property type="entry name" value="LRR_TYP"/>
    <property type="match status" value="7"/>
</dbReference>
<sequence length="363" mass="41248">MDIRPLVLVLLVCGLAWASNTDLDYGGIPFWINRLLGEPSVVSLRDRMDPSWYRAVNTESCPLQCDCPIQWPTALYCDHKGLNQLPESLPSRTQYLFLQRNKISGIPSGALVNVTRLRWLFLDWNQIHSKDINSMWLSNHTQLVNLFMNHNNLTEVPTGLPSGLRQLRLAYNHIEKISPGAFQNLGNLTLLLLQGNRLKAIGKGDFEGLSSLNLLDLSHNFLDTFPKYLPPSVQQLYLSNNSMTGVSEDSLQDFSSLRYLRLGYNQLQDNGLASGAFNITSLVELDLSHNLLTQTPVVPTTLQYLYLEANLIQAFNVSSFCRTFGPTEYSRMRILRLDGNKLAYHQLPPDWVFCLRVLHHIYV</sequence>
<dbReference type="InterPro" id="IPR001611">
    <property type="entry name" value="Leu-rich_rpt"/>
</dbReference>
<keyword evidence="7" id="KW-1185">Reference proteome</keyword>
<dbReference type="GeneID" id="115815720"/>
<dbReference type="InterPro" id="IPR050333">
    <property type="entry name" value="SLRP"/>
</dbReference>
<dbReference type="RefSeq" id="XP_030634571.1">
    <property type="nucleotide sequence ID" value="XM_030778711.1"/>
</dbReference>